<dbReference type="EMBL" id="OQ709222">
    <property type="protein sequence ID" value="WGH21967.1"/>
    <property type="molecule type" value="Genomic_DNA"/>
</dbReference>
<protein>
    <submittedName>
        <fullName evidence="1">Uncharacterized protein</fullName>
    </submittedName>
</protein>
<name>A0AAF0K1N7_9CAUD</name>
<accession>A0AAF0K1N7</accession>
<reference evidence="1" key="1">
    <citation type="submission" date="2023-03" db="EMBL/GenBank/DDBJ databases">
        <authorList>
            <person name="Aguilar E."/>
            <person name="Antigua R."/>
            <person name="Antonino C."/>
            <person name="Bisram R."/>
            <person name="Chen J."/>
            <person name="Davilmar B."/>
            <person name="Del R.K."/>
            <person name="Germosen J."/>
            <person name="Hernandez J."/>
            <person name="Kelloggs L."/>
            <person name="Lema C."/>
            <person name="Li J."/>
            <person name="Melendez A."/>
            <person name="Mohammed I."/>
            <person name="Ryan A."/>
            <person name="Singh S."/>
            <person name="Tariq H."/>
            <person name="Golebiewska U.P."/>
            <person name="Russell D.A."/>
            <person name="Jacobs-Sera D."/>
            <person name="Hatfull G.F."/>
        </authorList>
    </citation>
    <scope>NUCLEOTIDE SEQUENCE</scope>
</reference>
<organism evidence="1 2">
    <name type="scientific">Rhodococcus phage Trogglehumper</name>
    <dbReference type="NCBI Taxonomy" id="3038381"/>
    <lineage>
        <taxon>Viruses</taxon>
        <taxon>Duplodnaviria</taxon>
        <taxon>Heunggongvirae</taxon>
        <taxon>Uroviricota</taxon>
        <taxon>Caudoviricetes</taxon>
        <taxon>Caudoviricetes incertae sedis</taxon>
        <taxon>Trogglehumpervirus</taxon>
        <taxon>Trogglehumpervirus trogglehumper</taxon>
    </lineage>
</organism>
<dbReference type="Proteomes" id="UP001242841">
    <property type="component" value="Segment"/>
</dbReference>
<gene>
    <name evidence="1" type="primary">86</name>
    <name evidence="1" type="ORF">SEA_TROGGLEHUMPER_86</name>
</gene>
<evidence type="ECO:0000313" key="1">
    <source>
        <dbReference type="EMBL" id="WGH21967.1"/>
    </source>
</evidence>
<keyword evidence="2" id="KW-1185">Reference proteome</keyword>
<proteinExistence type="predicted"/>
<sequence>MSEALNRALAEVAAPEVYALAGKKLGHMSPWEDQDPSVRETWIREEQEVIAPIVQALRVILEEDSPAGAELRELLS</sequence>
<evidence type="ECO:0000313" key="2">
    <source>
        <dbReference type="Proteomes" id="UP001242841"/>
    </source>
</evidence>